<dbReference type="RefSeq" id="WP_160354376.1">
    <property type="nucleotide sequence ID" value="NZ_SDWJ01000002.1"/>
</dbReference>
<name>A0A6I4M2G7_9SPHN</name>
<reference evidence="1 2" key="1">
    <citation type="submission" date="2019-01" db="EMBL/GenBank/DDBJ databases">
        <title>Sphingorhabdus lacus sp.nov., isolated from an oligotrophic freshwater lake.</title>
        <authorList>
            <person name="Park M."/>
        </authorList>
    </citation>
    <scope>NUCLEOTIDE SEQUENCE [LARGE SCALE GENOMIC DNA]</scope>
    <source>
        <strain evidence="1 2">IMCC26285</strain>
    </source>
</reference>
<evidence type="ECO:0000313" key="1">
    <source>
        <dbReference type="EMBL" id="MVZ98474.1"/>
    </source>
</evidence>
<gene>
    <name evidence="1" type="ORF">EUU23_12295</name>
</gene>
<proteinExistence type="predicted"/>
<protein>
    <recommendedName>
        <fullName evidence="3">Replication protein</fullName>
    </recommendedName>
</protein>
<dbReference type="EMBL" id="SDWJ01000002">
    <property type="protein sequence ID" value="MVZ98474.1"/>
    <property type="molecule type" value="Genomic_DNA"/>
</dbReference>
<comment type="caution">
    <text evidence="1">The sequence shown here is derived from an EMBL/GenBank/DDBJ whole genome shotgun (WGS) entry which is preliminary data.</text>
</comment>
<organism evidence="1 2">
    <name type="scientific">Sphingorhabdus profundilacus</name>
    <dbReference type="NCBI Taxonomy" id="2509718"/>
    <lineage>
        <taxon>Bacteria</taxon>
        <taxon>Pseudomonadati</taxon>
        <taxon>Pseudomonadota</taxon>
        <taxon>Alphaproteobacteria</taxon>
        <taxon>Sphingomonadales</taxon>
        <taxon>Sphingomonadaceae</taxon>
        <taxon>Sphingorhabdus</taxon>
    </lineage>
</organism>
<accession>A0A6I4M2G7</accession>
<evidence type="ECO:0008006" key="3">
    <source>
        <dbReference type="Google" id="ProtNLM"/>
    </source>
</evidence>
<keyword evidence="2" id="KW-1185">Reference proteome</keyword>
<dbReference type="AlphaFoldDB" id="A0A6I4M2G7"/>
<evidence type="ECO:0000313" key="2">
    <source>
        <dbReference type="Proteomes" id="UP000471147"/>
    </source>
</evidence>
<dbReference type="OrthoDB" id="7594985at2"/>
<dbReference type="Proteomes" id="UP000471147">
    <property type="component" value="Unassembled WGS sequence"/>
</dbReference>
<sequence>MGDSNKIGRYCSPLKMMPISAAEYLARTGQKRGVREHNQRMRAVTQAQHAYIEHIIHAAADRVAGRIALGLPVDPLTVWNDFDAPTGITFQTAQRELPKWRELSEYMKLQIGAVCTLGAEGHSFTARLNPKLESSWEAHGYDFYELIKRNIAKQFRESGINDVGIAYVVEGKTKKGTRSAIHLHGFFFLDHAPQTLSSVQSAIEAALQVGLCRVGPRRGRDVKIGPMYDTGLVYRKSPGRWAAYSVKNAAKPDNRLPNRRIYMNRRVVQTAKAMWGLITEAPFGQE</sequence>